<evidence type="ECO:0008006" key="10">
    <source>
        <dbReference type="Google" id="ProtNLM"/>
    </source>
</evidence>
<dbReference type="GO" id="GO:0015658">
    <property type="term" value="F:branched-chain amino acid transmembrane transporter activity"/>
    <property type="evidence" value="ECO:0007669"/>
    <property type="project" value="InterPro"/>
</dbReference>
<dbReference type="SUPFAM" id="SSF103506">
    <property type="entry name" value="Mitochondrial carrier"/>
    <property type="match status" value="1"/>
</dbReference>
<organism evidence="8 9">
    <name type="scientific">Otolemur garnettii</name>
    <name type="common">Small-eared galago</name>
    <name type="synonym">Garnett's greater bushbaby</name>
    <dbReference type="NCBI Taxonomy" id="30611"/>
    <lineage>
        <taxon>Eukaryota</taxon>
        <taxon>Metazoa</taxon>
        <taxon>Chordata</taxon>
        <taxon>Craniata</taxon>
        <taxon>Vertebrata</taxon>
        <taxon>Euteleostomi</taxon>
        <taxon>Mammalia</taxon>
        <taxon>Eutheria</taxon>
        <taxon>Euarchontoglires</taxon>
        <taxon>Primates</taxon>
        <taxon>Strepsirrhini</taxon>
        <taxon>Lorisiformes</taxon>
        <taxon>Galagidae</taxon>
        <taxon>Otolemur</taxon>
    </lineage>
</organism>
<reference evidence="9" key="1">
    <citation type="submission" date="2011-03" db="EMBL/GenBank/DDBJ databases">
        <title>Version 3 of the genome sequence of Otolemur garnettii (Bushbaby).</title>
        <authorList>
            <consortium name="The Broad Institute Genome Sequencing Platform"/>
            <person name="Di Palma F."/>
            <person name="Johnson J."/>
            <person name="Lander E.S."/>
            <person name="Lindblad-Toh K."/>
            <person name="Jaffe D.B."/>
            <person name="Gnerre S."/>
            <person name="MacCallum I."/>
            <person name="Przybylski D."/>
            <person name="Ribeiro F.J."/>
            <person name="Burton J.N."/>
            <person name="Walker B.J."/>
            <person name="Sharpe T."/>
            <person name="Hall G."/>
        </authorList>
    </citation>
    <scope>NUCLEOTIDE SEQUENCE [LARGE SCALE GENOMIC DNA]</scope>
</reference>
<evidence type="ECO:0000256" key="3">
    <source>
        <dbReference type="ARBA" id="ARBA00022692"/>
    </source>
</evidence>
<evidence type="ECO:0000256" key="1">
    <source>
        <dbReference type="ARBA" id="ARBA00004141"/>
    </source>
</evidence>
<reference evidence="8" key="2">
    <citation type="submission" date="2025-08" db="UniProtKB">
        <authorList>
            <consortium name="Ensembl"/>
        </authorList>
    </citation>
    <scope>IDENTIFICATION</scope>
</reference>
<evidence type="ECO:0000256" key="6">
    <source>
        <dbReference type="RuleBase" id="RU000488"/>
    </source>
</evidence>
<keyword evidence="7" id="KW-1133">Transmembrane helix</keyword>
<keyword evidence="4 5" id="KW-0472">Membrane</keyword>
<name>H0Y151_OTOGA</name>
<keyword evidence="6" id="KW-0813">Transport</keyword>
<dbReference type="InterPro" id="IPR023395">
    <property type="entry name" value="MCP_dom_sf"/>
</dbReference>
<evidence type="ECO:0000313" key="8">
    <source>
        <dbReference type="Ensembl" id="ENSOGAP00000022094.1"/>
    </source>
</evidence>
<feature type="repeat" description="Solcar" evidence="5">
    <location>
        <begin position="111"/>
        <end position="192"/>
    </location>
</feature>
<dbReference type="PANTHER" id="PTHR46314">
    <property type="entry name" value="SOLUTE CARRIER FAMILY 25 MEMBER 44"/>
    <property type="match status" value="1"/>
</dbReference>
<feature type="repeat" description="Solcar" evidence="5">
    <location>
        <begin position="17"/>
        <end position="96"/>
    </location>
</feature>
<accession>H0Y151</accession>
<dbReference type="OMA" id="GPTIMQT"/>
<evidence type="ECO:0000256" key="7">
    <source>
        <dbReference type="SAM" id="Phobius"/>
    </source>
</evidence>
<protein>
    <recommendedName>
        <fullName evidence="10">Solute carrier family 25 member 44</fullName>
    </recommendedName>
</protein>
<dbReference type="Ensembl" id="ENSOGAT00000025733.1">
    <property type="protein sequence ID" value="ENSOGAP00000022094.1"/>
    <property type="gene ID" value="ENSOGAG00000033667.1"/>
</dbReference>
<dbReference type="InParanoid" id="H0Y151"/>
<dbReference type="GO" id="GO:0016020">
    <property type="term" value="C:membrane"/>
    <property type="evidence" value="ECO:0007669"/>
    <property type="project" value="UniProtKB-SubCell"/>
</dbReference>
<dbReference type="HOGENOM" id="CLU_015166_3_3_1"/>
<dbReference type="STRING" id="30611.ENSOGAP00000022094"/>
<evidence type="ECO:0000256" key="4">
    <source>
        <dbReference type="ARBA" id="ARBA00023136"/>
    </source>
</evidence>
<dbReference type="AlphaFoldDB" id="H0Y151"/>
<dbReference type="GO" id="GO:0005739">
    <property type="term" value="C:mitochondrion"/>
    <property type="evidence" value="ECO:0007669"/>
    <property type="project" value="InterPro"/>
</dbReference>
<dbReference type="Gene3D" id="1.50.40.10">
    <property type="entry name" value="Mitochondrial carrier domain"/>
    <property type="match status" value="1"/>
</dbReference>
<sequence length="204" mass="23062">MEDKRNIQIIEWEHLDKKFYVLGVAMTMMIYPFTLICTRLEVQKGKSLYQGTFNVFIKILRADGVTGFYRGFLVNTFTLISARAIQSDLWWPPFYHFYAEQLSYLCPKECPHIVFQAISGPLAAATASTLTNPMDVIPTHVQVEGKNSIILTFRQLTAEGPLGLMKGLSARIISATPSTIVTVVGYESLKKLSLQPELVDSRHW</sequence>
<reference evidence="8" key="3">
    <citation type="submission" date="2025-09" db="UniProtKB">
        <authorList>
            <consortium name="Ensembl"/>
        </authorList>
    </citation>
    <scope>IDENTIFICATION</scope>
</reference>
<comment type="similarity">
    <text evidence="2 6">Belongs to the mitochondrial carrier (TC 2.A.29) family.</text>
</comment>
<dbReference type="PANTHER" id="PTHR46314:SF2">
    <property type="entry name" value="SOLUTE CARRIER FAMILY 25 MEMBER 44"/>
    <property type="match status" value="1"/>
</dbReference>
<dbReference type="PROSITE" id="PS50920">
    <property type="entry name" value="SOLCAR"/>
    <property type="match status" value="2"/>
</dbReference>
<evidence type="ECO:0000256" key="5">
    <source>
        <dbReference type="PROSITE-ProRule" id="PRU00282"/>
    </source>
</evidence>
<comment type="subcellular location">
    <subcellularLocation>
        <location evidence="1">Membrane</location>
        <topology evidence="1">Multi-pass membrane protein</topology>
    </subcellularLocation>
</comment>
<dbReference type="GO" id="GO:0009083">
    <property type="term" value="P:branched-chain amino acid catabolic process"/>
    <property type="evidence" value="ECO:0007669"/>
    <property type="project" value="InterPro"/>
</dbReference>
<dbReference type="EMBL" id="AAQR03178923">
    <property type="status" value="NOT_ANNOTATED_CDS"/>
    <property type="molecule type" value="Genomic_DNA"/>
</dbReference>
<evidence type="ECO:0000256" key="2">
    <source>
        <dbReference type="ARBA" id="ARBA00006375"/>
    </source>
</evidence>
<dbReference type="eggNOG" id="KOG0765">
    <property type="taxonomic scope" value="Eukaryota"/>
</dbReference>
<dbReference type="GeneTree" id="ENSGT00940000155399"/>
<keyword evidence="3 5" id="KW-0812">Transmembrane</keyword>
<dbReference type="Pfam" id="PF00153">
    <property type="entry name" value="Mito_carr"/>
    <property type="match status" value="2"/>
</dbReference>
<feature type="transmembrane region" description="Helical" evidence="7">
    <location>
        <begin position="20"/>
        <end position="40"/>
    </location>
</feature>
<dbReference type="InterPro" id="IPR042164">
    <property type="entry name" value="SLC25A44"/>
</dbReference>
<dbReference type="Proteomes" id="UP000005225">
    <property type="component" value="Unassembled WGS sequence"/>
</dbReference>
<dbReference type="InterPro" id="IPR018108">
    <property type="entry name" value="MCP_transmembrane"/>
</dbReference>
<evidence type="ECO:0000313" key="9">
    <source>
        <dbReference type="Proteomes" id="UP000005225"/>
    </source>
</evidence>
<proteinExistence type="inferred from homology"/>
<keyword evidence="9" id="KW-1185">Reference proteome</keyword>